<proteinExistence type="predicted"/>
<name>A0A653KRB9_AERVE</name>
<dbReference type="Proteomes" id="UP000439123">
    <property type="component" value="Unassembled WGS sequence"/>
</dbReference>
<dbReference type="EMBL" id="CABWLC010000004">
    <property type="protein sequence ID" value="VXA81602.1"/>
    <property type="molecule type" value="Genomic_DNA"/>
</dbReference>
<gene>
    <name evidence="2" type="ORF">AERO8C_120111</name>
</gene>
<organism evidence="2 3">
    <name type="scientific">Aeromonas veronii</name>
    <dbReference type="NCBI Taxonomy" id="654"/>
    <lineage>
        <taxon>Bacteria</taxon>
        <taxon>Pseudomonadati</taxon>
        <taxon>Pseudomonadota</taxon>
        <taxon>Gammaproteobacteria</taxon>
        <taxon>Aeromonadales</taxon>
        <taxon>Aeromonadaceae</taxon>
        <taxon>Aeromonas</taxon>
    </lineage>
</organism>
<accession>A0A653KRB9</accession>
<sequence length="94" mass="10100">MTSAKRRAKPSPSGRSNRPWWMASRRRAGCSKRSSLRSTKEGGDEQVTQDDPRPGRHGGAAQHRQLGRRAAGPVGSGLSGGQQGAGADHREEIR</sequence>
<reference evidence="2 3" key="1">
    <citation type="submission" date="2019-10" db="EMBL/GenBank/DDBJ databases">
        <authorList>
            <person name="Karimi E."/>
        </authorList>
    </citation>
    <scope>NUCLEOTIDE SEQUENCE [LARGE SCALE GENOMIC DNA]</scope>
    <source>
        <strain evidence="2">Aeromonas sp. 8C</strain>
    </source>
</reference>
<protein>
    <submittedName>
        <fullName evidence="2">Uncharacterized protein</fullName>
    </submittedName>
</protein>
<feature type="compositionally biased region" description="Gly residues" evidence="1">
    <location>
        <begin position="74"/>
        <end position="84"/>
    </location>
</feature>
<evidence type="ECO:0000313" key="2">
    <source>
        <dbReference type="EMBL" id="VXA81602.1"/>
    </source>
</evidence>
<evidence type="ECO:0000256" key="1">
    <source>
        <dbReference type="SAM" id="MobiDB-lite"/>
    </source>
</evidence>
<dbReference type="AlphaFoldDB" id="A0A653KRB9"/>
<feature type="region of interest" description="Disordered" evidence="1">
    <location>
        <begin position="1"/>
        <end position="94"/>
    </location>
</feature>
<evidence type="ECO:0000313" key="3">
    <source>
        <dbReference type="Proteomes" id="UP000439123"/>
    </source>
</evidence>